<dbReference type="PANTHER" id="PTHR18895:SF74">
    <property type="entry name" value="MTRF1L RELEASE FACTOR GLUTAMINE METHYLTRANSFERASE"/>
    <property type="match status" value="1"/>
</dbReference>
<keyword evidence="8" id="KW-1185">Reference proteome</keyword>
<feature type="binding site" evidence="5">
    <location>
        <begin position="174"/>
        <end position="177"/>
    </location>
    <ligand>
        <name>substrate</name>
    </ligand>
</feature>
<dbReference type="SUPFAM" id="SSF53335">
    <property type="entry name" value="S-adenosyl-L-methionine-dependent methyltransferases"/>
    <property type="match status" value="1"/>
</dbReference>
<feature type="binding site" evidence="5">
    <location>
        <position position="160"/>
    </location>
    <ligand>
        <name>S-adenosyl-L-methionine</name>
        <dbReference type="ChEBI" id="CHEBI:59789"/>
    </ligand>
</feature>
<gene>
    <name evidence="5 7" type="primary">prmC</name>
    <name evidence="7" type="ORF">D6850_09490</name>
</gene>
<dbReference type="NCBIfam" id="TIGR00536">
    <property type="entry name" value="hemK_fam"/>
    <property type="match status" value="1"/>
</dbReference>
<comment type="similarity">
    <text evidence="5">Belongs to the protein N5-glutamine methyltransferase family. PrmC subfamily.</text>
</comment>
<dbReference type="NCBIfam" id="TIGR03534">
    <property type="entry name" value="RF_mod_PrmC"/>
    <property type="match status" value="1"/>
</dbReference>
<dbReference type="InterPro" id="IPR019874">
    <property type="entry name" value="RF_methyltr_PrmC"/>
</dbReference>
<dbReference type="InterPro" id="IPR002052">
    <property type="entry name" value="DNA_methylase_N6_adenine_CS"/>
</dbReference>
<dbReference type="Pfam" id="PF05175">
    <property type="entry name" value="MTS"/>
    <property type="match status" value="1"/>
</dbReference>
<evidence type="ECO:0000256" key="5">
    <source>
        <dbReference type="HAMAP-Rule" id="MF_02126"/>
    </source>
</evidence>
<name>A0A3A8ATX6_9RHOB</name>
<dbReference type="Gene3D" id="3.40.50.150">
    <property type="entry name" value="Vaccinia Virus protein VP39"/>
    <property type="match status" value="1"/>
</dbReference>
<keyword evidence="3 5" id="KW-0949">S-adenosyl-L-methionine</keyword>
<evidence type="ECO:0000259" key="6">
    <source>
        <dbReference type="Pfam" id="PF05175"/>
    </source>
</evidence>
<dbReference type="EC" id="2.1.1.297" evidence="5"/>
<feature type="domain" description="Methyltransferase small" evidence="6">
    <location>
        <begin position="89"/>
        <end position="187"/>
    </location>
</feature>
<comment type="function">
    <text evidence="5">Methylates the class 1 translation termination release factors RF1/PrfA and RF2/PrfB on the glutamine residue of the universally conserved GGQ motif.</text>
</comment>
<reference evidence="7 8" key="1">
    <citation type="submission" date="2018-09" db="EMBL/GenBank/DDBJ databases">
        <title>Roseovarius spongiae sp. nov., isolated from a marine sponge.</title>
        <authorList>
            <person name="Zhuang L."/>
            <person name="Luo L."/>
        </authorList>
    </citation>
    <scope>NUCLEOTIDE SEQUENCE [LARGE SCALE GENOMIC DNA]</scope>
    <source>
        <strain evidence="7 8">HN-E21</strain>
    </source>
</reference>
<evidence type="ECO:0000256" key="4">
    <source>
        <dbReference type="ARBA" id="ARBA00048391"/>
    </source>
</evidence>
<dbReference type="OrthoDB" id="9800643at2"/>
<dbReference type="PROSITE" id="PS00092">
    <property type="entry name" value="N6_MTASE"/>
    <property type="match status" value="1"/>
</dbReference>
<evidence type="ECO:0000256" key="2">
    <source>
        <dbReference type="ARBA" id="ARBA00022679"/>
    </source>
</evidence>
<dbReference type="InterPro" id="IPR029063">
    <property type="entry name" value="SAM-dependent_MTases_sf"/>
</dbReference>
<dbReference type="AlphaFoldDB" id="A0A3A8ATX6"/>
<dbReference type="GO" id="GO:0102559">
    <property type="term" value="F:peptide chain release factor N(5)-glutamine methyltransferase activity"/>
    <property type="evidence" value="ECO:0007669"/>
    <property type="project" value="UniProtKB-EC"/>
</dbReference>
<dbReference type="GO" id="GO:0003676">
    <property type="term" value="F:nucleic acid binding"/>
    <property type="evidence" value="ECO:0007669"/>
    <property type="project" value="InterPro"/>
</dbReference>
<feature type="binding site" evidence="5">
    <location>
        <position position="131"/>
    </location>
    <ligand>
        <name>S-adenosyl-L-methionine</name>
        <dbReference type="ChEBI" id="CHEBI:59789"/>
    </ligand>
</feature>
<dbReference type="EMBL" id="RAPE01000002">
    <property type="protein sequence ID" value="RKF15079.1"/>
    <property type="molecule type" value="Genomic_DNA"/>
</dbReference>
<protein>
    <recommendedName>
        <fullName evidence="5">Release factor glutamine methyltransferase</fullName>
        <shortName evidence="5">RF MTase</shortName>
        <ecNumber evidence="5">2.1.1.297</ecNumber>
    </recommendedName>
    <alternativeName>
        <fullName evidence="5">N5-glutamine methyltransferase PrmC</fullName>
    </alternativeName>
    <alternativeName>
        <fullName evidence="5">Protein-(glutamine-N5) MTase PrmC</fullName>
    </alternativeName>
    <alternativeName>
        <fullName evidence="5">Protein-glutamine N-methyltransferase PrmC</fullName>
    </alternativeName>
</protein>
<evidence type="ECO:0000256" key="3">
    <source>
        <dbReference type="ARBA" id="ARBA00022691"/>
    </source>
</evidence>
<dbReference type="InterPro" id="IPR007848">
    <property type="entry name" value="Small_mtfrase_dom"/>
</dbReference>
<proteinExistence type="inferred from homology"/>
<evidence type="ECO:0000313" key="8">
    <source>
        <dbReference type="Proteomes" id="UP000281128"/>
    </source>
</evidence>
<feature type="binding site" evidence="5">
    <location>
        <begin position="108"/>
        <end position="112"/>
    </location>
    <ligand>
        <name>S-adenosyl-L-methionine</name>
        <dbReference type="ChEBI" id="CHEBI:59789"/>
    </ligand>
</feature>
<dbReference type="PANTHER" id="PTHR18895">
    <property type="entry name" value="HEMK METHYLTRANSFERASE"/>
    <property type="match status" value="1"/>
</dbReference>
<feature type="binding site" evidence="5">
    <location>
        <position position="174"/>
    </location>
    <ligand>
        <name>S-adenosyl-L-methionine</name>
        <dbReference type="ChEBI" id="CHEBI:59789"/>
    </ligand>
</feature>
<evidence type="ECO:0000313" key="7">
    <source>
        <dbReference type="EMBL" id="RKF15079.1"/>
    </source>
</evidence>
<dbReference type="Gene3D" id="1.10.8.10">
    <property type="entry name" value="DNA helicase RuvA subunit, C-terminal domain"/>
    <property type="match status" value="1"/>
</dbReference>
<comment type="caution">
    <text evidence="7">The sequence shown here is derived from an EMBL/GenBank/DDBJ whole genome shotgun (WGS) entry which is preliminary data.</text>
</comment>
<dbReference type="InterPro" id="IPR050320">
    <property type="entry name" value="N5-glutamine_MTase"/>
</dbReference>
<keyword evidence="2 5" id="KW-0808">Transferase</keyword>
<accession>A0A3A8ATX6</accession>
<evidence type="ECO:0000256" key="1">
    <source>
        <dbReference type="ARBA" id="ARBA00022603"/>
    </source>
</evidence>
<dbReference type="CDD" id="cd02440">
    <property type="entry name" value="AdoMet_MTases"/>
    <property type="match status" value="1"/>
</dbReference>
<sequence length="268" mass="28619">MKLRDAMQDARRRLELVGVPDAGRDVSALLDAAGAGVEEDMTPEVAARFAAMVESRLRRRPVSQIIGRRAFWMHDFEVTSDVLDPRPETETLVDAARDTGAARVLDLGTGSGCIALSILHELPAARAVATDLSEAALAVARRNADRVGVADRVTFLRSDWFSDVDGQFDLIVSNPPYIAAAEMPGLAPELRHEPRMALTDGADGLSAYRALARGAGAHLASGGWVMLEIGHAQGADVTALLEAAGLRDVTILPDLDGRDRVVRARNPG</sequence>
<dbReference type="RefSeq" id="WP_121166191.1">
    <property type="nucleotide sequence ID" value="NZ_RAPE01000002.1"/>
</dbReference>
<dbReference type="GO" id="GO:0032259">
    <property type="term" value="P:methylation"/>
    <property type="evidence" value="ECO:0007669"/>
    <property type="project" value="UniProtKB-KW"/>
</dbReference>
<organism evidence="7 8">
    <name type="scientific">Roseovarius spongiae</name>
    <dbReference type="NCBI Taxonomy" id="2320272"/>
    <lineage>
        <taxon>Bacteria</taxon>
        <taxon>Pseudomonadati</taxon>
        <taxon>Pseudomonadota</taxon>
        <taxon>Alphaproteobacteria</taxon>
        <taxon>Rhodobacterales</taxon>
        <taxon>Roseobacteraceae</taxon>
        <taxon>Roseovarius</taxon>
    </lineage>
</organism>
<dbReference type="Proteomes" id="UP000281128">
    <property type="component" value="Unassembled WGS sequence"/>
</dbReference>
<keyword evidence="1 5" id="KW-0489">Methyltransferase</keyword>
<dbReference type="HAMAP" id="MF_02126">
    <property type="entry name" value="RF_methyltr_PrmC"/>
    <property type="match status" value="1"/>
</dbReference>
<dbReference type="InterPro" id="IPR004556">
    <property type="entry name" value="HemK-like"/>
</dbReference>
<comment type="catalytic activity">
    <reaction evidence="4 5">
        <text>L-glutaminyl-[peptide chain release factor] + S-adenosyl-L-methionine = N(5)-methyl-L-glutaminyl-[peptide chain release factor] + S-adenosyl-L-homocysteine + H(+)</text>
        <dbReference type="Rhea" id="RHEA:42896"/>
        <dbReference type="Rhea" id="RHEA-COMP:10271"/>
        <dbReference type="Rhea" id="RHEA-COMP:10272"/>
        <dbReference type="ChEBI" id="CHEBI:15378"/>
        <dbReference type="ChEBI" id="CHEBI:30011"/>
        <dbReference type="ChEBI" id="CHEBI:57856"/>
        <dbReference type="ChEBI" id="CHEBI:59789"/>
        <dbReference type="ChEBI" id="CHEBI:61891"/>
        <dbReference type="EC" id="2.1.1.297"/>
    </reaction>
</comment>